<protein>
    <submittedName>
        <fullName evidence="1">Uncharacterized protein</fullName>
    </submittedName>
</protein>
<evidence type="ECO:0000313" key="1">
    <source>
        <dbReference type="EMBL" id="CAH0237137.1"/>
    </source>
</evidence>
<dbReference type="Pfam" id="PF20317">
    <property type="entry name" value="HTH_60"/>
    <property type="match status" value="1"/>
</dbReference>
<dbReference type="AlphaFoldDB" id="A0A9W4KXN5"/>
<name>A0A9W4KXN5_9BACI</name>
<comment type="caution">
    <text evidence="1">The sequence shown here is derived from an EMBL/GenBank/DDBJ whole genome shotgun (WGS) entry which is preliminary data.</text>
</comment>
<dbReference type="EMBL" id="CAKKMG010000037">
    <property type="protein sequence ID" value="CAH0237137.1"/>
    <property type="molecule type" value="Genomic_DNA"/>
</dbReference>
<evidence type="ECO:0000313" key="2">
    <source>
        <dbReference type="Proteomes" id="UP000789326"/>
    </source>
</evidence>
<gene>
    <name evidence="1" type="ORF">SRABI133_02789</name>
</gene>
<reference evidence="1" key="1">
    <citation type="submission" date="2021-11" db="EMBL/GenBank/DDBJ databases">
        <authorList>
            <person name="Bulgarelli D."/>
        </authorList>
    </citation>
    <scope>NUCLEOTIDE SEQUENCE</scope>
    <source>
        <strain evidence="1">Bi133</strain>
    </source>
</reference>
<dbReference type="InterPro" id="IPR046930">
    <property type="entry name" value="HTH_60"/>
</dbReference>
<organism evidence="1 2">
    <name type="scientific">Peribacillus simplex</name>
    <dbReference type="NCBI Taxonomy" id="1478"/>
    <lineage>
        <taxon>Bacteria</taxon>
        <taxon>Bacillati</taxon>
        <taxon>Bacillota</taxon>
        <taxon>Bacilli</taxon>
        <taxon>Bacillales</taxon>
        <taxon>Bacillaceae</taxon>
        <taxon>Peribacillus</taxon>
    </lineage>
</organism>
<accession>A0A9W4KXN5</accession>
<sequence length="136" mass="15252">MIGHEPKELLRTLLNDYKMPAASLSKITGISEQVILDFANGENIQSTVTQTEMMDLIDLVGLLVIGVPSSDANERVSAITQALNNEFGIPVETISLFSNLECEDIEEFMKENDSLSIEKRYNLAVTVLFLHYIFKR</sequence>
<dbReference type="RefSeq" id="WP_230302394.1">
    <property type="nucleotide sequence ID" value="NZ_CAKKMG010000037.1"/>
</dbReference>
<proteinExistence type="predicted"/>
<dbReference type="Proteomes" id="UP000789326">
    <property type="component" value="Unassembled WGS sequence"/>
</dbReference>